<reference evidence="3 4" key="1">
    <citation type="submission" date="2018-06" db="EMBL/GenBank/DDBJ databases">
        <authorList>
            <consortium name="Pathogen Informatics"/>
            <person name="Doyle S."/>
        </authorList>
    </citation>
    <scope>NUCLEOTIDE SEQUENCE [LARGE SCALE GENOMIC DNA]</scope>
    <source>
        <strain evidence="3 4">NCTC10571</strain>
    </source>
</reference>
<feature type="domain" description="HTH cro/C1-type" evidence="2">
    <location>
        <begin position="9"/>
        <end position="61"/>
    </location>
</feature>
<dbReference type="PANTHER" id="PTHR46558:SF4">
    <property type="entry name" value="DNA-BIDING PHAGE PROTEIN"/>
    <property type="match status" value="1"/>
</dbReference>
<dbReference type="EMBL" id="UGPP01000001">
    <property type="protein sequence ID" value="STY71712.1"/>
    <property type="molecule type" value="Genomic_DNA"/>
</dbReference>
<dbReference type="GeneID" id="62779215"/>
<dbReference type="Gene3D" id="1.10.260.40">
    <property type="entry name" value="lambda repressor-like DNA-binding domains"/>
    <property type="match status" value="1"/>
</dbReference>
<protein>
    <submittedName>
        <fullName evidence="3">Conjugal transfer protein TrbA</fullName>
    </submittedName>
</protein>
<accession>A0A378NTL3</accession>
<dbReference type="CDD" id="cd00093">
    <property type="entry name" value="HTH_XRE"/>
    <property type="match status" value="1"/>
</dbReference>
<evidence type="ECO:0000313" key="4">
    <source>
        <dbReference type="Proteomes" id="UP000255234"/>
    </source>
</evidence>
<dbReference type="RefSeq" id="WP_008537237.1">
    <property type="nucleotide sequence ID" value="NZ_UGPP01000001.1"/>
</dbReference>
<organism evidence="3 4">
    <name type="scientific">Megamonas hypermegale</name>
    <dbReference type="NCBI Taxonomy" id="158847"/>
    <lineage>
        <taxon>Bacteria</taxon>
        <taxon>Bacillati</taxon>
        <taxon>Bacillota</taxon>
        <taxon>Negativicutes</taxon>
        <taxon>Selenomonadales</taxon>
        <taxon>Selenomonadaceae</taxon>
        <taxon>Megamonas</taxon>
    </lineage>
</organism>
<sequence>MTIKYNICEKRHEKKMTQKQLAMRAGISTAMVSFIENDKRQPTFLVIASIAKALNVKLDELVEIKDNYHYFRQ</sequence>
<gene>
    <name evidence="3" type="ORF">NCTC10571_01875</name>
</gene>
<dbReference type="PROSITE" id="PS50943">
    <property type="entry name" value="HTH_CROC1"/>
    <property type="match status" value="1"/>
</dbReference>
<dbReference type="Proteomes" id="UP000255234">
    <property type="component" value="Unassembled WGS sequence"/>
</dbReference>
<dbReference type="InterPro" id="IPR010982">
    <property type="entry name" value="Lambda_DNA-bd_dom_sf"/>
</dbReference>
<dbReference type="Pfam" id="PF01381">
    <property type="entry name" value="HTH_3"/>
    <property type="match status" value="1"/>
</dbReference>
<dbReference type="SMART" id="SM00530">
    <property type="entry name" value="HTH_XRE"/>
    <property type="match status" value="1"/>
</dbReference>
<dbReference type="GO" id="GO:0003677">
    <property type="term" value="F:DNA binding"/>
    <property type="evidence" value="ECO:0007669"/>
    <property type="project" value="UniProtKB-KW"/>
</dbReference>
<keyword evidence="1" id="KW-0238">DNA-binding</keyword>
<proteinExistence type="predicted"/>
<dbReference type="PANTHER" id="PTHR46558">
    <property type="entry name" value="TRACRIPTIONAL REGULATORY PROTEIN-RELATED-RELATED"/>
    <property type="match status" value="1"/>
</dbReference>
<dbReference type="InterPro" id="IPR001387">
    <property type="entry name" value="Cro/C1-type_HTH"/>
</dbReference>
<evidence type="ECO:0000313" key="3">
    <source>
        <dbReference type="EMBL" id="STY71712.1"/>
    </source>
</evidence>
<name>A0A378NTL3_9FIRM</name>
<dbReference type="AlphaFoldDB" id="A0A378NTL3"/>
<dbReference type="SUPFAM" id="SSF47413">
    <property type="entry name" value="lambda repressor-like DNA-binding domains"/>
    <property type="match status" value="1"/>
</dbReference>
<evidence type="ECO:0000256" key="1">
    <source>
        <dbReference type="ARBA" id="ARBA00023125"/>
    </source>
</evidence>
<evidence type="ECO:0000259" key="2">
    <source>
        <dbReference type="PROSITE" id="PS50943"/>
    </source>
</evidence>